<feature type="region of interest" description="Disordered" evidence="1">
    <location>
        <begin position="285"/>
        <end position="317"/>
    </location>
</feature>
<dbReference type="EMBL" id="JAUCMX010000025">
    <property type="protein sequence ID" value="KAK3511253.1"/>
    <property type="molecule type" value="Genomic_DNA"/>
</dbReference>
<evidence type="ECO:0000256" key="1">
    <source>
        <dbReference type="SAM" id="MobiDB-lite"/>
    </source>
</evidence>
<dbReference type="PANTHER" id="PTHR37996:SF1">
    <property type="entry name" value="B- AND T-LYMPHOCYTE ATTENUATOR"/>
    <property type="match status" value="1"/>
</dbReference>
<feature type="transmembrane region" description="Helical" evidence="2">
    <location>
        <begin position="198"/>
        <end position="219"/>
    </location>
</feature>
<dbReference type="InterPro" id="IPR036179">
    <property type="entry name" value="Ig-like_dom_sf"/>
</dbReference>
<keyword evidence="2" id="KW-1133">Transmembrane helix</keyword>
<name>A0AAE0Q1H4_9TELE</name>
<dbReference type="GO" id="GO:0002768">
    <property type="term" value="P:immune response-regulating cell surface receptor signaling pathway"/>
    <property type="evidence" value="ECO:0007669"/>
    <property type="project" value="InterPro"/>
</dbReference>
<dbReference type="SMART" id="SM00409">
    <property type="entry name" value="IG"/>
    <property type="match status" value="1"/>
</dbReference>
<keyword evidence="2" id="KW-0812">Transmembrane</keyword>
<dbReference type="InterPro" id="IPR013783">
    <property type="entry name" value="Ig-like_fold"/>
</dbReference>
<dbReference type="Proteomes" id="UP001274896">
    <property type="component" value="Unassembled WGS sequence"/>
</dbReference>
<feature type="domain" description="Ig-like" evidence="3">
    <location>
        <begin position="52"/>
        <end position="159"/>
    </location>
</feature>
<comment type="caution">
    <text evidence="4">The sequence shown here is derived from an EMBL/GenBank/DDBJ whole genome shotgun (WGS) entry which is preliminary data.</text>
</comment>
<dbReference type="GO" id="GO:0005886">
    <property type="term" value="C:plasma membrane"/>
    <property type="evidence" value="ECO:0007669"/>
    <property type="project" value="InterPro"/>
</dbReference>
<keyword evidence="5" id="KW-1185">Reference proteome</keyword>
<dbReference type="AlphaFoldDB" id="A0AAE0Q1H4"/>
<keyword evidence="2" id="KW-0472">Membrane</keyword>
<evidence type="ECO:0000256" key="2">
    <source>
        <dbReference type="SAM" id="Phobius"/>
    </source>
</evidence>
<accession>A0AAE0Q1H4</accession>
<dbReference type="Gene3D" id="2.60.40.10">
    <property type="entry name" value="Immunoglobulins"/>
    <property type="match status" value="1"/>
</dbReference>
<dbReference type="SUPFAM" id="SSF48726">
    <property type="entry name" value="Immunoglobulin"/>
    <property type="match status" value="1"/>
</dbReference>
<proteinExistence type="predicted"/>
<evidence type="ECO:0000313" key="4">
    <source>
        <dbReference type="EMBL" id="KAK3511253.1"/>
    </source>
</evidence>
<dbReference type="GO" id="GO:0038023">
    <property type="term" value="F:signaling receptor activity"/>
    <property type="evidence" value="ECO:0007669"/>
    <property type="project" value="InterPro"/>
</dbReference>
<dbReference type="InterPro" id="IPR007110">
    <property type="entry name" value="Ig-like_dom"/>
</dbReference>
<dbReference type="InterPro" id="IPR039257">
    <property type="entry name" value="BTLA"/>
</dbReference>
<dbReference type="PROSITE" id="PS50835">
    <property type="entry name" value="IG_LIKE"/>
    <property type="match status" value="1"/>
</dbReference>
<sequence length="355" mass="40201">MLWISAPADTPDFVCGEKRFFMARCVFHVIWILIIQLWLPLLITGNTYDNTPDCMASIMVPRNTVWKARAMDSLKINCTIDSDPHCWNKINITWCRIEYTKHCKHLNHPYHKLVEWTSINESKRLLFLIFRNISMQDAGLYRCEMTSPTHSVSHTINVTVTDYVPDCSTASNNVESQANITTNTWNTAANNPGQPPSYVYICGGIGGLIFIVVVSVIVVQCRGKKKSIKKTIHENQSTATPVADIAPPIYPREFPHKSQTLPAQVSPPQSCTYDTPPVRVRVTSLRDRSSAGRHPVSRGPPRRCHDRQEVEDVEEVEEENPLIYATLNHEAAPQRPVRVTHVQIEESEYAAIKVT</sequence>
<gene>
    <name evidence="4" type="ORF">QTP70_033986</name>
</gene>
<dbReference type="InterPro" id="IPR003599">
    <property type="entry name" value="Ig_sub"/>
</dbReference>
<organism evidence="4 5">
    <name type="scientific">Hemibagrus guttatus</name>
    <dbReference type="NCBI Taxonomy" id="175788"/>
    <lineage>
        <taxon>Eukaryota</taxon>
        <taxon>Metazoa</taxon>
        <taxon>Chordata</taxon>
        <taxon>Craniata</taxon>
        <taxon>Vertebrata</taxon>
        <taxon>Euteleostomi</taxon>
        <taxon>Actinopterygii</taxon>
        <taxon>Neopterygii</taxon>
        <taxon>Teleostei</taxon>
        <taxon>Ostariophysi</taxon>
        <taxon>Siluriformes</taxon>
        <taxon>Bagridae</taxon>
        <taxon>Hemibagrus</taxon>
    </lineage>
</organism>
<evidence type="ECO:0000259" key="3">
    <source>
        <dbReference type="PROSITE" id="PS50835"/>
    </source>
</evidence>
<dbReference type="PANTHER" id="PTHR37996">
    <property type="entry name" value="B- AND T-LYMPHOCYTE ATTENUATOR"/>
    <property type="match status" value="1"/>
</dbReference>
<reference evidence="4" key="1">
    <citation type="submission" date="2023-06" db="EMBL/GenBank/DDBJ databases">
        <title>Male Hemibagrus guttatus genome.</title>
        <authorList>
            <person name="Bian C."/>
        </authorList>
    </citation>
    <scope>NUCLEOTIDE SEQUENCE</scope>
    <source>
        <strain evidence="4">Male_cb2023</strain>
        <tissue evidence="4">Muscle</tissue>
    </source>
</reference>
<feature type="transmembrane region" description="Helical" evidence="2">
    <location>
        <begin position="21"/>
        <end position="43"/>
    </location>
</feature>
<evidence type="ECO:0000313" key="5">
    <source>
        <dbReference type="Proteomes" id="UP001274896"/>
    </source>
</evidence>
<protein>
    <recommendedName>
        <fullName evidence="3">Ig-like domain-containing protein</fullName>
    </recommendedName>
</protein>